<dbReference type="EMBL" id="CAKOAT010508488">
    <property type="protein sequence ID" value="CAH8381454.1"/>
    <property type="molecule type" value="Genomic_DNA"/>
</dbReference>
<evidence type="ECO:0000313" key="2">
    <source>
        <dbReference type="EMBL" id="CAH8381454.1"/>
    </source>
</evidence>
<proteinExistence type="predicted"/>
<feature type="chain" id="PRO_5044753521" evidence="1">
    <location>
        <begin position="17"/>
        <end position="63"/>
    </location>
</feature>
<comment type="caution">
    <text evidence="2">The sequence shown here is derived from an EMBL/GenBank/DDBJ whole genome shotgun (WGS) entry which is preliminary data.</text>
</comment>
<gene>
    <name evidence="2" type="ORF">ERUC_LOCUS33937</name>
</gene>
<protein>
    <submittedName>
        <fullName evidence="2">Uncharacterized protein</fullName>
    </submittedName>
</protein>
<name>A0ABC8LCX7_ERUVS</name>
<evidence type="ECO:0000313" key="3">
    <source>
        <dbReference type="Proteomes" id="UP001642260"/>
    </source>
</evidence>
<keyword evidence="3" id="KW-1185">Reference proteome</keyword>
<dbReference type="AlphaFoldDB" id="A0ABC8LCX7"/>
<organism evidence="2 3">
    <name type="scientific">Eruca vesicaria subsp. sativa</name>
    <name type="common">Garden rocket</name>
    <name type="synonym">Eruca sativa</name>
    <dbReference type="NCBI Taxonomy" id="29727"/>
    <lineage>
        <taxon>Eukaryota</taxon>
        <taxon>Viridiplantae</taxon>
        <taxon>Streptophyta</taxon>
        <taxon>Embryophyta</taxon>
        <taxon>Tracheophyta</taxon>
        <taxon>Spermatophyta</taxon>
        <taxon>Magnoliopsida</taxon>
        <taxon>eudicotyledons</taxon>
        <taxon>Gunneridae</taxon>
        <taxon>Pentapetalae</taxon>
        <taxon>rosids</taxon>
        <taxon>malvids</taxon>
        <taxon>Brassicales</taxon>
        <taxon>Brassicaceae</taxon>
        <taxon>Brassiceae</taxon>
        <taxon>Eruca</taxon>
    </lineage>
</organism>
<sequence length="63" mass="6977">MLLLEGVLLAAPVTESDEDCLLPERYDALMAFASFNTPPKLCVFEKLRFTGLRLVINGCFNGI</sequence>
<accession>A0ABC8LCX7</accession>
<feature type="signal peptide" evidence="1">
    <location>
        <begin position="1"/>
        <end position="16"/>
    </location>
</feature>
<dbReference type="Proteomes" id="UP001642260">
    <property type="component" value="Unassembled WGS sequence"/>
</dbReference>
<keyword evidence="1" id="KW-0732">Signal</keyword>
<reference evidence="2 3" key="1">
    <citation type="submission" date="2022-03" db="EMBL/GenBank/DDBJ databases">
        <authorList>
            <person name="Macdonald S."/>
            <person name="Ahmed S."/>
            <person name="Newling K."/>
        </authorList>
    </citation>
    <scope>NUCLEOTIDE SEQUENCE [LARGE SCALE GENOMIC DNA]</scope>
</reference>
<evidence type="ECO:0000256" key="1">
    <source>
        <dbReference type="SAM" id="SignalP"/>
    </source>
</evidence>